<evidence type="ECO:0000256" key="1">
    <source>
        <dbReference type="ARBA" id="ARBA00022723"/>
    </source>
</evidence>
<dbReference type="GO" id="GO:0016788">
    <property type="term" value="F:hydrolase activity, acting on ester bonds"/>
    <property type="evidence" value="ECO:0007669"/>
    <property type="project" value="InterPro"/>
</dbReference>
<feature type="binding site" evidence="3">
    <location>
        <position position="230"/>
    </location>
    <ligand>
        <name>a divalent metal cation</name>
        <dbReference type="ChEBI" id="CHEBI:60240"/>
        <label>1</label>
    </ligand>
</feature>
<organism evidence="4 5">
    <name type="scientific">Streptococcus oralis ATCC 49296</name>
    <dbReference type="NCBI Taxonomy" id="888049"/>
    <lineage>
        <taxon>Bacteria</taxon>
        <taxon>Bacillati</taxon>
        <taxon>Bacillota</taxon>
        <taxon>Bacilli</taxon>
        <taxon>Lactobacillales</taxon>
        <taxon>Streptococcaceae</taxon>
        <taxon>Streptococcus</taxon>
    </lineage>
</organism>
<dbReference type="CDD" id="cd01310">
    <property type="entry name" value="TatD_DNAse"/>
    <property type="match status" value="1"/>
</dbReference>
<comment type="caution">
    <text evidence="4">The sequence shown here is derived from an EMBL/GenBank/DDBJ whole genome shotgun (WGS) entry which is preliminary data.</text>
</comment>
<dbReference type="Pfam" id="PF01026">
    <property type="entry name" value="TatD_DNase"/>
    <property type="match status" value="1"/>
</dbReference>
<keyword evidence="2 4" id="KW-0378">Hydrolase</keyword>
<feature type="binding site" evidence="3">
    <location>
        <position position="33"/>
    </location>
    <ligand>
        <name>a divalent metal cation</name>
        <dbReference type="ChEBI" id="CHEBI:60240"/>
        <label>1</label>
    </ligand>
</feature>
<dbReference type="InterPro" id="IPR001130">
    <property type="entry name" value="TatD-like"/>
</dbReference>
<dbReference type="EMBL" id="AEPO01000004">
    <property type="protein sequence ID" value="EFU64097.1"/>
    <property type="molecule type" value="Genomic_DNA"/>
</dbReference>
<dbReference type="SUPFAM" id="SSF51556">
    <property type="entry name" value="Metallo-dependent hydrolases"/>
    <property type="match status" value="1"/>
</dbReference>
<dbReference type="eggNOG" id="COG0084">
    <property type="taxonomic scope" value="Bacteria"/>
</dbReference>
<dbReference type="HOGENOM" id="CLU_031506_4_0_9"/>
<dbReference type="Proteomes" id="UP000004500">
    <property type="component" value="Unassembled WGS sequence"/>
</dbReference>
<dbReference type="AlphaFoldDB" id="E6KIX0"/>
<dbReference type="PROSITE" id="PS01137">
    <property type="entry name" value="TATD_1"/>
    <property type="match status" value="1"/>
</dbReference>
<evidence type="ECO:0000256" key="3">
    <source>
        <dbReference type="PIRSR" id="PIRSR005902-1"/>
    </source>
</evidence>
<dbReference type="InterPro" id="IPR018228">
    <property type="entry name" value="DNase_TatD-rel_CS"/>
</dbReference>
<dbReference type="Gene3D" id="3.20.20.140">
    <property type="entry name" value="Metal-dependent hydrolases"/>
    <property type="match status" value="1"/>
</dbReference>
<accession>E6KIX0</accession>
<dbReference type="PANTHER" id="PTHR46124:SF2">
    <property type="entry name" value="D-AMINOACYL-TRNA DEACYLASE"/>
    <property type="match status" value="1"/>
</dbReference>
<dbReference type="PANTHER" id="PTHR46124">
    <property type="entry name" value="D-AMINOACYL-TRNA DEACYLASE"/>
    <property type="match status" value="1"/>
</dbReference>
<dbReference type="GO" id="GO:0004536">
    <property type="term" value="F:DNA nuclease activity"/>
    <property type="evidence" value="ECO:0007669"/>
    <property type="project" value="InterPro"/>
</dbReference>
<feature type="binding site" evidence="3">
    <location>
        <position position="119"/>
    </location>
    <ligand>
        <name>a divalent metal cation</name>
        <dbReference type="ChEBI" id="CHEBI:60240"/>
        <label>1</label>
    </ligand>
</feature>
<dbReference type="InterPro" id="IPR015991">
    <property type="entry name" value="TatD/YcfH-like"/>
</dbReference>
<protein>
    <submittedName>
        <fullName evidence="4">Hydrolase, TatD family</fullName>
    </submittedName>
</protein>
<sequence length="284" mass="32293">MIGIRIFLQAEGCYFWYNRWKKMRLEEMIFDTHTHLNVEEFAGREAEEIALAAEMGVTQMNIVGFDTPTIERALELTGEYEQLYATIGWHPTEAGTYTDEVEAYLLEKLKHPKVVALGEIGLDYHWMTAPKEVQEQVFRRQIQLSKDLNLPFVVHTRDALEDTYEIIKSKGVGPRGGIMHSFSGSLEWAEKFVELGMTISFSGVVTFKKATDIQEAARELPLDKILVETDAPYLAPVPKRGRENKTAYTRYVVDFIADLRGMTTEELAAVTTANAERIFGLDSK</sequence>
<feature type="binding site" evidence="3">
    <location>
        <position position="155"/>
    </location>
    <ligand>
        <name>a divalent metal cation</name>
        <dbReference type="ChEBI" id="CHEBI:60240"/>
        <label>2</label>
    </ligand>
</feature>
<proteinExistence type="predicted"/>
<dbReference type="PIRSF" id="PIRSF005902">
    <property type="entry name" value="DNase_TatD"/>
    <property type="match status" value="1"/>
</dbReference>
<feature type="binding site" evidence="3">
    <location>
        <position position="35"/>
    </location>
    <ligand>
        <name>a divalent metal cation</name>
        <dbReference type="ChEBI" id="CHEBI:60240"/>
        <label>1</label>
    </ligand>
</feature>
<dbReference type="GO" id="GO:0046872">
    <property type="term" value="F:metal ion binding"/>
    <property type="evidence" value="ECO:0007669"/>
    <property type="project" value="UniProtKB-KW"/>
</dbReference>
<keyword evidence="1 3" id="KW-0479">Metal-binding</keyword>
<evidence type="ECO:0000313" key="5">
    <source>
        <dbReference type="Proteomes" id="UP000004500"/>
    </source>
</evidence>
<name>E6KIX0_STROR</name>
<gene>
    <name evidence="4" type="ORF">HMPREF8578_0185</name>
</gene>
<reference evidence="4 5" key="1">
    <citation type="submission" date="2010-11" db="EMBL/GenBank/DDBJ databases">
        <authorList>
            <person name="Muzny D."/>
            <person name="Qin X."/>
            <person name="Deng J."/>
            <person name="Jiang H."/>
            <person name="Liu Y."/>
            <person name="Qu J."/>
            <person name="Song X.-Z."/>
            <person name="Zhang L."/>
            <person name="Thornton R."/>
            <person name="Coyle M."/>
            <person name="Francisco L."/>
            <person name="Jackson L."/>
            <person name="Javaid M."/>
            <person name="Korchina V."/>
            <person name="Kovar C."/>
            <person name="Mata R."/>
            <person name="Mathew T."/>
            <person name="Ngo R."/>
            <person name="Nguyen L."/>
            <person name="Nguyen N."/>
            <person name="Okwuonu G."/>
            <person name="Ongeri F."/>
            <person name="Pham C."/>
            <person name="Simmons D."/>
            <person name="Wilczek-Boney K."/>
            <person name="Hale W."/>
            <person name="Jakkamsetti A."/>
            <person name="Pham P."/>
            <person name="Ruth R."/>
            <person name="San Lucas F."/>
            <person name="Warren J."/>
            <person name="Zhang J."/>
            <person name="Zhao Z."/>
            <person name="Zhou C."/>
            <person name="Zhu D."/>
            <person name="Lee S."/>
            <person name="Bess C."/>
            <person name="Blankenburg K."/>
            <person name="Forbes L."/>
            <person name="Fu Q."/>
            <person name="Gubbala S."/>
            <person name="Hirani K."/>
            <person name="Jayaseelan J.C."/>
            <person name="Lara F."/>
            <person name="Munidasa M."/>
            <person name="Palculict T."/>
            <person name="Patil S."/>
            <person name="Pu L.-L."/>
            <person name="Saada N."/>
            <person name="Tang L."/>
            <person name="Weissenberger G."/>
            <person name="Zhu Y."/>
            <person name="Hemphill L."/>
            <person name="Shang Y."/>
            <person name="Youmans B."/>
            <person name="Ayvaz T."/>
            <person name="Ross M."/>
            <person name="Santibanez J."/>
            <person name="Aqrawi P."/>
            <person name="Gross S."/>
            <person name="Joshi V."/>
            <person name="Fowler G."/>
            <person name="Nazareth L."/>
            <person name="Reid J."/>
            <person name="Worley K."/>
            <person name="Petrosino J."/>
            <person name="Highlander S."/>
            <person name="Gibbs R."/>
        </authorList>
    </citation>
    <scope>NUCLEOTIDE SEQUENCE [LARGE SCALE GENOMIC DNA]</scope>
    <source>
        <strain evidence="4 5">ATCC 49296</strain>
    </source>
</reference>
<feature type="binding site" evidence="3">
    <location>
        <position position="180"/>
    </location>
    <ligand>
        <name>a divalent metal cation</name>
        <dbReference type="ChEBI" id="CHEBI:60240"/>
        <label>2</label>
    </ligand>
</feature>
<dbReference type="FunFam" id="3.20.20.140:FF:000005">
    <property type="entry name" value="TatD family hydrolase"/>
    <property type="match status" value="1"/>
</dbReference>
<dbReference type="NCBIfam" id="TIGR00010">
    <property type="entry name" value="YchF/TatD family DNA exonuclease"/>
    <property type="match status" value="1"/>
</dbReference>
<dbReference type="GO" id="GO:0005829">
    <property type="term" value="C:cytosol"/>
    <property type="evidence" value="ECO:0007669"/>
    <property type="project" value="TreeGrafter"/>
</dbReference>
<evidence type="ECO:0000313" key="4">
    <source>
        <dbReference type="EMBL" id="EFU64097.1"/>
    </source>
</evidence>
<evidence type="ECO:0000256" key="2">
    <source>
        <dbReference type="ARBA" id="ARBA00022801"/>
    </source>
</evidence>
<dbReference type="PROSITE" id="PS01091">
    <property type="entry name" value="TATD_3"/>
    <property type="match status" value="1"/>
</dbReference>
<dbReference type="InterPro" id="IPR032466">
    <property type="entry name" value="Metal_Hydrolase"/>
</dbReference>